<dbReference type="InterPro" id="IPR000073">
    <property type="entry name" value="AB_hydrolase_1"/>
</dbReference>
<dbReference type="GO" id="GO:0090499">
    <property type="term" value="F:pimelyl-[acyl-carrier protein] methyl ester esterase activity"/>
    <property type="evidence" value="ECO:0007669"/>
    <property type="project" value="UniProtKB-EC"/>
</dbReference>
<feature type="active site" evidence="5">
    <location>
        <position position="207"/>
    </location>
</feature>
<dbReference type="Gene3D" id="3.40.50.1820">
    <property type="entry name" value="alpha/beta hydrolase"/>
    <property type="match status" value="1"/>
</dbReference>
<dbReference type="InterPro" id="IPR050266">
    <property type="entry name" value="AB_hydrolase_sf"/>
</dbReference>
<dbReference type="GO" id="GO:0009102">
    <property type="term" value="P:biotin biosynthetic process"/>
    <property type="evidence" value="ECO:0007669"/>
    <property type="project" value="UniProtKB-UniRule"/>
</dbReference>
<dbReference type="InterPro" id="IPR010076">
    <property type="entry name" value="BioH"/>
</dbReference>
<dbReference type="EMBL" id="SLWF01000012">
    <property type="protein sequence ID" value="TCN84307.1"/>
    <property type="molecule type" value="Genomic_DNA"/>
</dbReference>
<comment type="similarity">
    <text evidence="5">Belongs to the AB hydrolase superfamily. Carboxylesterase BioH family.</text>
</comment>
<protein>
    <recommendedName>
        <fullName evidence="5">Pimeloyl-[acyl-carrier protein] methyl ester esterase</fullName>
        <ecNumber evidence="5">3.1.1.85</ecNumber>
    </recommendedName>
    <alternativeName>
        <fullName evidence="5">Biotin synthesis protein BioH</fullName>
    </alternativeName>
    <alternativeName>
        <fullName evidence="5">Carboxylesterase BioH</fullName>
    </alternativeName>
</protein>
<evidence type="ECO:0000313" key="7">
    <source>
        <dbReference type="EMBL" id="TCN84307.1"/>
    </source>
</evidence>
<evidence type="ECO:0000313" key="8">
    <source>
        <dbReference type="Proteomes" id="UP000294832"/>
    </source>
</evidence>
<dbReference type="SUPFAM" id="SSF53474">
    <property type="entry name" value="alpha/beta-Hydrolases"/>
    <property type="match status" value="1"/>
</dbReference>
<comment type="function">
    <text evidence="5">The physiological role of BioH is to remove the methyl group introduced by BioC when the pimeloyl moiety is complete. It allows to synthesize pimeloyl-ACP via the fatty acid synthetic pathway through the hydrolysis of the ester bonds of pimeloyl-ACP esters.</text>
</comment>
<keyword evidence="1 5" id="KW-0719">Serine esterase</keyword>
<dbReference type="NCBIfam" id="TIGR01738">
    <property type="entry name" value="bioH"/>
    <property type="match status" value="1"/>
</dbReference>
<dbReference type="PANTHER" id="PTHR43798:SF31">
    <property type="entry name" value="AB HYDROLASE SUPERFAMILY PROTEIN YCLE"/>
    <property type="match status" value="1"/>
</dbReference>
<dbReference type="Pfam" id="PF00561">
    <property type="entry name" value="Abhydrolase_1"/>
    <property type="match status" value="1"/>
</dbReference>
<evidence type="ECO:0000256" key="4">
    <source>
        <dbReference type="ARBA" id="ARBA00022801"/>
    </source>
</evidence>
<dbReference type="PANTHER" id="PTHR43798">
    <property type="entry name" value="MONOACYLGLYCEROL LIPASE"/>
    <property type="match status" value="1"/>
</dbReference>
<dbReference type="InterPro" id="IPR029058">
    <property type="entry name" value="AB_hydrolase_fold"/>
</dbReference>
<keyword evidence="8" id="KW-1185">Reference proteome</keyword>
<dbReference type="HAMAP" id="MF_01260">
    <property type="entry name" value="Carboxylester"/>
    <property type="match status" value="1"/>
</dbReference>
<comment type="caution">
    <text evidence="7">The sequence shown here is derived from an EMBL/GenBank/DDBJ whole genome shotgun (WGS) entry which is preliminary data.</text>
</comment>
<feature type="binding site" evidence="5">
    <location>
        <begin position="143"/>
        <end position="147"/>
    </location>
    <ligand>
        <name>substrate</name>
    </ligand>
</feature>
<dbReference type="OrthoDB" id="9780744at2"/>
<feature type="binding site" evidence="5">
    <location>
        <begin position="80"/>
        <end position="81"/>
    </location>
    <ligand>
        <name>substrate</name>
    </ligand>
</feature>
<name>A0A4R2F9H5_9GAMM</name>
<sequence>MTSSLFYHVSGDGQPLVWLHGWGVNGSIFLPTVAQLPQYRSYCVDLPGFGDSQPQPGTLDDWAERLFEQLPTNAIWLGWSLGGLVATRIAQRWPQQVRGLVTIASSPRFMAQATPPWPGIAAAVMQQFAEQLQQDLQRTVERFLALQAMGSATARDDIRHIKELVLSKPQPDALALAQGLNMLQQVDLRNDLSLITLPWLRLWGKLDGLVPRKIATLLSQTPQSQDILLPKASHAPFISHPEDFLYNLRSWLQIKGFNSGQ</sequence>
<accession>A0A4R2F9H5</accession>
<keyword evidence="4 5" id="KW-0378">Hydrolase</keyword>
<reference evidence="7 8" key="1">
    <citation type="submission" date="2019-03" db="EMBL/GenBank/DDBJ databases">
        <title>Freshwater and sediment microbial communities from various areas in North America, analyzing microbe dynamics in response to fracking.</title>
        <authorList>
            <person name="Lamendella R."/>
        </authorList>
    </citation>
    <scope>NUCLEOTIDE SEQUENCE [LARGE SCALE GENOMIC DNA]</scope>
    <source>
        <strain evidence="7 8">74A</strain>
    </source>
</reference>
<comment type="subcellular location">
    <subcellularLocation>
        <location evidence="5">Cytoplasm</location>
    </subcellularLocation>
</comment>
<evidence type="ECO:0000256" key="5">
    <source>
        <dbReference type="HAMAP-Rule" id="MF_01260"/>
    </source>
</evidence>
<feature type="binding site" evidence="5">
    <location>
        <position position="22"/>
    </location>
    <ligand>
        <name>substrate</name>
    </ligand>
</feature>
<evidence type="ECO:0000256" key="2">
    <source>
        <dbReference type="ARBA" id="ARBA00022490"/>
    </source>
</evidence>
<organism evidence="7 8">
    <name type="scientific">Shewanella fodinae</name>
    <dbReference type="NCBI Taxonomy" id="552357"/>
    <lineage>
        <taxon>Bacteria</taxon>
        <taxon>Pseudomonadati</taxon>
        <taxon>Pseudomonadota</taxon>
        <taxon>Gammaproteobacteria</taxon>
        <taxon>Alteromonadales</taxon>
        <taxon>Shewanellaceae</taxon>
        <taxon>Shewanella</taxon>
    </lineage>
</organism>
<keyword evidence="2 5" id="KW-0963">Cytoplasm</keyword>
<keyword evidence="3 5" id="KW-0093">Biotin biosynthesis</keyword>
<dbReference type="GO" id="GO:0005737">
    <property type="term" value="C:cytoplasm"/>
    <property type="evidence" value="ECO:0007669"/>
    <property type="project" value="UniProtKB-SubCell"/>
</dbReference>
<dbReference type="GO" id="GO:0016020">
    <property type="term" value="C:membrane"/>
    <property type="evidence" value="ECO:0007669"/>
    <property type="project" value="TreeGrafter"/>
</dbReference>
<dbReference type="RefSeq" id="WP_133038962.1">
    <property type="nucleotide sequence ID" value="NZ_SLWF01000012.1"/>
</dbReference>
<gene>
    <name evidence="5" type="primary">bioH</name>
    <name evidence="7" type="ORF">EDC91_11282</name>
</gene>
<dbReference type="UniPathway" id="UPA00078"/>
<feature type="domain" description="AB hydrolase-1" evidence="6">
    <location>
        <begin position="15"/>
        <end position="241"/>
    </location>
</feature>
<evidence type="ECO:0000256" key="3">
    <source>
        <dbReference type="ARBA" id="ARBA00022756"/>
    </source>
</evidence>
<feature type="active site" description="Nucleophile" evidence="5">
    <location>
        <position position="80"/>
    </location>
</feature>
<feature type="active site" evidence="5">
    <location>
        <position position="234"/>
    </location>
</feature>
<dbReference type="Proteomes" id="UP000294832">
    <property type="component" value="Unassembled WGS sequence"/>
</dbReference>
<evidence type="ECO:0000259" key="6">
    <source>
        <dbReference type="Pfam" id="PF00561"/>
    </source>
</evidence>
<comment type="catalytic activity">
    <reaction evidence="5">
        <text>6-carboxyhexanoyl-[ACP] methyl ester + H2O = 6-carboxyhexanoyl-[ACP] + methanol + H(+)</text>
        <dbReference type="Rhea" id="RHEA:42700"/>
        <dbReference type="Rhea" id="RHEA-COMP:9955"/>
        <dbReference type="Rhea" id="RHEA-COMP:10186"/>
        <dbReference type="ChEBI" id="CHEBI:15377"/>
        <dbReference type="ChEBI" id="CHEBI:15378"/>
        <dbReference type="ChEBI" id="CHEBI:17790"/>
        <dbReference type="ChEBI" id="CHEBI:78846"/>
        <dbReference type="ChEBI" id="CHEBI:82735"/>
        <dbReference type="EC" id="3.1.1.85"/>
    </reaction>
</comment>
<comment type="pathway">
    <text evidence="5">Cofactor biosynthesis; biotin biosynthesis.</text>
</comment>
<proteinExistence type="inferred from homology"/>
<dbReference type="AlphaFoldDB" id="A0A4R2F9H5"/>
<dbReference type="EC" id="3.1.1.85" evidence="5"/>
<comment type="subunit">
    <text evidence="5">Monomer.</text>
</comment>
<evidence type="ECO:0000256" key="1">
    <source>
        <dbReference type="ARBA" id="ARBA00022487"/>
    </source>
</evidence>
<feature type="binding site" evidence="5">
    <location>
        <position position="234"/>
    </location>
    <ligand>
        <name>substrate</name>
    </ligand>
</feature>